<dbReference type="AlphaFoldDB" id="A0A0F9BGJ3"/>
<proteinExistence type="predicted"/>
<dbReference type="EMBL" id="LAZR01041054">
    <property type="protein sequence ID" value="KKL12962.1"/>
    <property type="molecule type" value="Genomic_DNA"/>
</dbReference>
<reference evidence="1" key="1">
    <citation type="journal article" date="2015" name="Nature">
        <title>Complex archaea that bridge the gap between prokaryotes and eukaryotes.</title>
        <authorList>
            <person name="Spang A."/>
            <person name="Saw J.H."/>
            <person name="Jorgensen S.L."/>
            <person name="Zaremba-Niedzwiedzka K."/>
            <person name="Martijn J."/>
            <person name="Lind A.E."/>
            <person name="van Eijk R."/>
            <person name="Schleper C."/>
            <person name="Guy L."/>
            <person name="Ettema T.J."/>
        </authorList>
    </citation>
    <scope>NUCLEOTIDE SEQUENCE</scope>
</reference>
<sequence length="191" mass="22320">IEGMEDQWLFAVWGREGWQGLHRYFQRAFGISLQGIHYINMDSFEQVVDDLGMDGADTLAYLRDNENNWDLGSYDAGRRVFGVLSRLWVRSSTFLLSDPVAAADIVYSRWGDLFETDLSNIEQLYWLFRLGWRVKSSDYEIRWIQLEEPFIERGDTPIVQNEQPMRGMIATLDLEAWMSDCVLEQICEADK</sequence>
<name>A0A0F9BGJ3_9ZZZZ</name>
<comment type="caution">
    <text evidence="1">The sequence shown here is derived from an EMBL/GenBank/DDBJ whole genome shotgun (WGS) entry which is preliminary data.</text>
</comment>
<protein>
    <submittedName>
        <fullName evidence="1">Uncharacterized protein</fullName>
    </submittedName>
</protein>
<evidence type="ECO:0000313" key="1">
    <source>
        <dbReference type="EMBL" id="KKL12962.1"/>
    </source>
</evidence>
<organism evidence="1">
    <name type="scientific">marine sediment metagenome</name>
    <dbReference type="NCBI Taxonomy" id="412755"/>
    <lineage>
        <taxon>unclassified sequences</taxon>
        <taxon>metagenomes</taxon>
        <taxon>ecological metagenomes</taxon>
    </lineage>
</organism>
<gene>
    <name evidence="1" type="ORF">LCGC14_2530540</name>
</gene>
<feature type="non-terminal residue" evidence="1">
    <location>
        <position position="1"/>
    </location>
</feature>
<accession>A0A0F9BGJ3</accession>